<organism evidence="1 2">
    <name type="scientific">Mya arenaria</name>
    <name type="common">Soft-shell clam</name>
    <dbReference type="NCBI Taxonomy" id="6604"/>
    <lineage>
        <taxon>Eukaryota</taxon>
        <taxon>Metazoa</taxon>
        <taxon>Spiralia</taxon>
        <taxon>Lophotrochozoa</taxon>
        <taxon>Mollusca</taxon>
        <taxon>Bivalvia</taxon>
        <taxon>Autobranchia</taxon>
        <taxon>Heteroconchia</taxon>
        <taxon>Euheterodonta</taxon>
        <taxon>Imparidentia</taxon>
        <taxon>Neoheterodontei</taxon>
        <taxon>Myida</taxon>
        <taxon>Myoidea</taxon>
        <taxon>Myidae</taxon>
        <taxon>Mya</taxon>
    </lineage>
</organism>
<evidence type="ECO:0000313" key="1">
    <source>
        <dbReference type="EMBL" id="WAR01728.1"/>
    </source>
</evidence>
<dbReference type="PANTHER" id="PTHR33395:SF22">
    <property type="entry name" value="REVERSE TRANSCRIPTASE DOMAIN-CONTAINING PROTEIN"/>
    <property type="match status" value="1"/>
</dbReference>
<sequence length="273" mass="31685">MDWNTMSPSPDRKHPTYYRKILETINDFNLTQMVNLSTRENNILDLFLTTNPTLVNILPGISDHNIVEVKVHTSTKICYQKPLKIPLYKKANWERFKQSMDTYHQEMLKEGKYSTLSIEDLWVNSSSTLNNLSEKFIPSKMSPLDAIFSGLIKRIIRRRDRAFKSFRKSNKSSDRKYFMVLKHTDSLNVNQPDASPSSKPNTKKFYSLLKHSKQDSASLPPLKYRNKLYTDETSKATALNKQFQSTVKITKECQIYISANGIEKLLTNLNPHK</sequence>
<proteinExistence type="predicted"/>
<name>A0ABY7DVK0_MYAAR</name>
<feature type="non-terminal residue" evidence="1">
    <location>
        <position position="273"/>
    </location>
</feature>
<dbReference type="EMBL" id="CP111015">
    <property type="protein sequence ID" value="WAR01728.1"/>
    <property type="molecule type" value="Genomic_DNA"/>
</dbReference>
<accession>A0ABY7DVK0</accession>
<dbReference type="PANTHER" id="PTHR33395">
    <property type="entry name" value="TRANSCRIPTASE, PUTATIVE-RELATED-RELATED"/>
    <property type="match status" value="1"/>
</dbReference>
<evidence type="ECO:0000313" key="2">
    <source>
        <dbReference type="Proteomes" id="UP001164746"/>
    </source>
</evidence>
<dbReference type="Proteomes" id="UP001164746">
    <property type="component" value="Chromosome 4"/>
</dbReference>
<keyword evidence="2" id="KW-1185">Reference proteome</keyword>
<protein>
    <recommendedName>
        <fullName evidence="3">Endonuclease/exonuclease/phosphatase domain-containing protein</fullName>
    </recommendedName>
</protein>
<reference evidence="1" key="1">
    <citation type="submission" date="2022-11" db="EMBL/GenBank/DDBJ databases">
        <title>Centuries of genome instability and evolution in soft-shell clam transmissible cancer (bioRxiv).</title>
        <authorList>
            <person name="Hart S.F.M."/>
            <person name="Yonemitsu M.A."/>
            <person name="Giersch R.M."/>
            <person name="Beal B.F."/>
            <person name="Arriagada G."/>
            <person name="Davis B.W."/>
            <person name="Ostrander E.A."/>
            <person name="Goff S.P."/>
            <person name="Metzger M.J."/>
        </authorList>
    </citation>
    <scope>NUCLEOTIDE SEQUENCE</scope>
    <source>
        <strain evidence="1">MELC-2E11</strain>
        <tissue evidence="1">Siphon/mantle</tissue>
    </source>
</reference>
<evidence type="ECO:0008006" key="3">
    <source>
        <dbReference type="Google" id="ProtNLM"/>
    </source>
</evidence>
<gene>
    <name evidence="1" type="ORF">MAR_008286</name>
</gene>